<feature type="region of interest" description="Disordered" evidence="1">
    <location>
        <begin position="1"/>
        <end position="25"/>
    </location>
</feature>
<accession>A0ABR4FIX0</accession>
<feature type="region of interest" description="Disordered" evidence="1">
    <location>
        <begin position="105"/>
        <end position="128"/>
    </location>
</feature>
<protein>
    <submittedName>
        <fullName evidence="2">Uncharacterized protein</fullName>
    </submittedName>
</protein>
<keyword evidence="3" id="KW-1185">Reference proteome</keyword>
<sequence length="169" mass="18687">MEREKRKKKRKRGERGRSSRREEKWGARMALAPKSVFPLNFRPFFFPNPPRPSCANCVWGACNKPYAVPVRCSYVVPWRRGQKPCINTGGPLGIPLSCLGKSGSLGTGPRTMSSGSANDSGNRGAVVSCPRASRPVNCSRSKSETQWNPLVAPATARHAHLELPLFRRL</sequence>
<proteinExistence type="predicted"/>
<feature type="compositionally biased region" description="Polar residues" evidence="1">
    <location>
        <begin position="110"/>
        <end position="121"/>
    </location>
</feature>
<name>A0ABR4FIX0_9EURO</name>
<dbReference type="Proteomes" id="UP001610563">
    <property type="component" value="Unassembled WGS sequence"/>
</dbReference>
<gene>
    <name evidence="2" type="ORF">BJX66DRAFT_138246</name>
</gene>
<evidence type="ECO:0000313" key="3">
    <source>
        <dbReference type="Proteomes" id="UP001610563"/>
    </source>
</evidence>
<evidence type="ECO:0000313" key="2">
    <source>
        <dbReference type="EMBL" id="KAL2783182.1"/>
    </source>
</evidence>
<feature type="compositionally biased region" description="Basic residues" evidence="1">
    <location>
        <begin position="1"/>
        <end position="14"/>
    </location>
</feature>
<feature type="compositionally biased region" description="Basic and acidic residues" evidence="1">
    <location>
        <begin position="15"/>
        <end position="25"/>
    </location>
</feature>
<evidence type="ECO:0000256" key="1">
    <source>
        <dbReference type="SAM" id="MobiDB-lite"/>
    </source>
</evidence>
<reference evidence="2 3" key="1">
    <citation type="submission" date="2024-07" db="EMBL/GenBank/DDBJ databases">
        <title>Section-level genome sequencing and comparative genomics of Aspergillus sections Usti and Cavernicolus.</title>
        <authorList>
            <consortium name="Lawrence Berkeley National Laboratory"/>
            <person name="Nybo J.L."/>
            <person name="Vesth T.C."/>
            <person name="Theobald S."/>
            <person name="Frisvad J.C."/>
            <person name="Larsen T.O."/>
            <person name="Kjaerboelling I."/>
            <person name="Rothschild-Mancinelli K."/>
            <person name="Lyhne E.K."/>
            <person name="Kogle M.E."/>
            <person name="Barry K."/>
            <person name="Clum A."/>
            <person name="Na H."/>
            <person name="Ledsgaard L."/>
            <person name="Lin J."/>
            <person name="Lipzen A."/>
            <person name="Kuo A."/>
            <person name="Riley R."/>
            <person name="Mondo S."/>
            <person name="Labutti K."/>
            <person name="Haridas S."/>
            <person name="Pangalinan J."/>
            <person name="Salamov A.A."/>
            <person name="Simmons B.A."/>
            <person name="Magnuson J.K."/>
            <person name="Chen J."/>
            <person name="Drula E."/>
            <person name="Henrissat B."/>
            <person name="Wiebenga A."/>
            <person name="Lubbers R.J."/>
            <person name="Gomes A.C."/>
            <person name="Makela M.R."/>
            <person name="Stajich J."/>
            <person name="Grigoriev I.V."/>
            <person name="Mortensen U.H."/>
            <person name="De Vries R.P."/>
            <person name="Baker S.E."/>
            <person name="Andersen M.R."/>
        </authorList>
    </citation>
    <scope>NUCLEOTIDE SEQUENCE [LARGE SCALE GENOMIC DNA]</scope>
    <source>
        <strain evidence="2 3">CBS 209.92</strain>
    </source>
</reference>
<dbReference type="EMBL" id="JBFTWV010000260">
    <property type="protein sequence ID" value="KAL2783182.1"/>
    <property type="molecule type" value="Genomic_DNA"/>
</dbReference>
<comment type="caution">
    <text evidence="2">The sequence shown here is derived from an EMBL/GenBank/DDBJ whole genome shotgun (WGS) entry which is preliminary data.</text>
</comment>
<organism evidence="2 3">
    <name type="scientific">Aspergillus keveii</name>
    <dbReference type="NCBI Taxonomy" id="714993"/>
    <lineage>
        <taxon>Eukaryota</taxon>
        <taxon>Fungi</taxon>
        <taxon>Dikarya</taxon>
        <taxon>Ascomycota</taxon>
        <taxon>Pezizomycotina</taxon>
        <taxon>Eurotiomycetes</taxon>
        <taxon>Eurotiomycetidae</taxon>
        <taxon>Eurotiales</taxon>
        <taxon>Aspergillaceae</taxon>
        <taxon>Aspergillus</taxon>
        <taxon>Aspergillus subgen. Nidulantes</taxon>
    </lineage>
</organism>